<reference evidence="2" key="1">
    <citation type="journal article" date="2022" name="Mol. Ecol. Resour.">
        <title>The genomes of chicory, endive, great burdock and yacon provide insights into Asteraceae palaeo-polyploidization history and plant inulin production.</title>
        <authorList>
            <person name="Fan W."/>
            <person name="Wang S."/>
            <person name="Wang H."/>
            <person name="Wang A."/>
            <person name="Jiang F."/>
            <person name="Liu H."/>
            <person name="Zhao H."/>
            <person name="Xu D."/>
            <person name="Zhang Y."/>
        </authorList>
    </citation>
    <scope>NUCLEOTIDE SEQUENCE [LARGE SCALE GENOMIC DNA]</scope>
    <source>
        <strain evidence="2">cv. Yunnan</strain>
    </source>
</reference>
<organism evidence="1 2">
    <name type="scientific">Smallanthus sonchifolius</name>
    <dbReference type="NCBI Taxonomy" id="185202"/>
    <lineage>
        <taxon>Eukaryota</taxon>
        <taxon>Viridiplantae</taxon>
        <taxon>Streptophyta</taxon>
        <taxon>Embryophyta</taxon>
        <taxon>Tracheophyta</taxon>
        <taxon>Spermatophyta</taxon>
        <taxon>Magnoliopsida</taxon>
        <taxon>eudicotyledons</taxon>
        <taxon>Gunneridae</taxon>
        <taxon>Pentapetalae</taxon>
        <taxon>asterids</taxon>
        <taxon>campanulids</taxon>
        <taxon>Asterales</taxon>
        <taxon>Asteraceae</taxon>
        <taxon>Asteroideae</taxon>
        <taxon>Heliantheae alliance</taxon>
        <taxon>Millerieae</taxon>
        <taxon>Smallanthus</taxon>
    </lineage>
</organism>
<evidence type="ECO:0000313" key="2">
    <source>
        <dbReference type="Proteomes" id="UP001056120"/>
    </source>
</evidence>
<comment type="caution">
    <text evidence="1">The sequence shown here is derived from an EMBL/GenBank/DDBJ whole genome shotgun (WGS) entry which is preliminary data.</text>
</comment>
<evidence type="ECO:0000313" key="1">
    <source>
        <dbReference type="EMBL" id="KAI3725599.1"/>
    </source>
</evidence>
<dbReference type="EMBL" id="CM042039">
    <property type="protein sequence ID" value="KAI3725599.1"/>
    <property type="molecule type" value="Genomic_DNA"/>
</dbReference>
<reference evidence="1 2" key="2">
    <citation type="journal article" date="2022" name="Mol. Ecol. Resour.">
        <title>The genomes of chicory, endive, great burdock and yacon provide insights into Asteraceae paleo-polyploidization history and plant inulin production.</title>
        <authorList>
            <person name="Fan W."/>
            <person name="Wang S."/>
            <person name="Wang H."/>
            <person name="Wang A."/>
            <person name="Jiang F."/>
            <person name="Liu H."/>
            <person name="Zhao H."/>
            <person name="Xu D."/>
            <person name="Zhang Y."/>
        </authorList>
    </citation>
    <scope>NUCLEOTIDE SEQUENCE [LARGE SCALE GENOMIC DNA]</scope>
    <source>
        <strain evidence="2">cv. Yunnan</strain>
        <tissue evidence="1">Leaves</tissue>
    </source>
</reference>
<dbReference type="Proteomes" id="UP001056120">
    <property type="component" value="Linkage Group LG22"/>
</dbReference>
<name>A0ACB9BU84_9ASTR</name>
<proteinExistence type="predicted"/>
<gene>
    <name evidence="1" type="ORF">L1987_65390</name>
</gene>
<accession>A0ACB9BU84</accession>
<keyword evidence="2" id="KW-1185">Reference proteome</keyword>
<sequence>MVLWENTWLVGNKTTFITIHYYLGLGVMGFRLFRTIDLIRHCTGPYDMTGTVVSRLGMVFREETALKFFYAPLHNFASLSSFFNFQLRTPLPAALGAAAAGHRTSAPLPFSQPQTRFGPDTAFVSARPIEEQ</sequence>
<protein>
    <submittedName>
        <fullName evidence="1">Uncharacterized protein</fullName>
    </submittedName>
</protein>